<name>A0AAD7XK56_9STRA</name>
<evidence type="ECO:0000256" key="2">
    <source>
        <dbReference type="SAM" id="MobiDB-lite"/>
    </source>
</evidence>
<feature type="compositionally biased region" description="Basic residues" evidence="2">
    <location>
        <begin position="229"/>
        <end position="240"/>
    </location>
</feature>
<evidence type="ECO:0000313" key="4">
    <source>
        <dbReference type="EMBL" id="KAJ8605573.1"/>
    </source>
</evidence>
<dbReference type="Pfam" id="PF08158">
    <property type="entry name" value="SDA1_HEAT"/>
    <property type="match status" value="1"/>
</dbReference>
<proteinExistence type="inferred from homology"/>
<protein>
    <recommendedName>
        <fullName evidence="1">Protein SDA1</fullName>
    </recommendedName>
</protein>
<feature type="region of interest" description="Disordered" evidence="2">
    <location>
        <begin position="210"/>
        <end position="254"/>
    </location>
</feature>
<dbReference type="GO" id="GO:0015031">
    <property type="term" value="P:protein transport"/>
    <property type="evidence" value="ECO:0007669"/>
    <property type="project" value="UniProtKB-KW"/>
</dbReference>
<dbReference type="GO" id="GO:0005730">
    <property type="term" value="C:nucleolus"/>
    <property type="evidence" value="ECO:0007669"/>
    <property type="project" value="UniProtKB-SubCell"/>
</dbReference>
<dbReference type="EMBL" id="JAQMWT010000314">
    <property type="protein sequence ID" value="KAJ8605573.1"/>
    <property type="molecule type" value="Genomic_DNA"/>
</dbReference>
<dbReference type="InterPro" id="IPR012977">
    <property type="entry name" value="SDA1_N"/>
</dbReference>
<keyword evidence="1" id="KW-0813">Transport</keyword>
<feature type="region of interest" description="Disordered" evidence="2">
    <location>
        <begin position="525"/>
        <end position="599"/>
    </location>
</feature>
<dbReference type="PANTHER" id="PTHR12730">
    <property type="entry name" value="HSDA/SDA1-RELATED"/>
    <property type="match status" value="1"/>
</dbReference>
<dbReference type="InterPro" id="IPR027312">
    <property type="entry name" value="Sda1"/>
</dbReference>
<dbReference type="GO" id="GO:0000055">
    <property type="term" value="P:ribosomal large subunit export from nucleus"/>
    <property type="evidence" value="ECO:0007669"/>
    <property type="project" value="UniProtKB-UniRule"/>
</dbReference>
<feature type="compositionally biased region" description="Acidic residues" evidence="2">
    <location>
        <begin position="210"/>
        <end position="223"/>
    </location>
</feature>
<feature type="domain" description="SDA1 N-terminal" evidence="3">
    <location>
        <begin position="55"/>
        <end position="406"/>
    </location>
</feature>
<keyword evidence="1" id="KW-0539">Nucleus</keyword>
<reference evidence="4" key="1">
    <citation type="submission" date="2023-01" db="EMBL/GenBank/DDBJ databases">
        <title>Metagenome sequencing of chrysophaentin producing Chrysophaeum taylorii.</title>
        <authorList>
            <person name="Davison J."/>
            <person name="Bewley C."/>
        </authorList>
    </citation>
    <scope>NUCLEOTIDE SEQUENCE</scope>
    <source>
        <strain evidence="4">NIES-1699</strain>
    </source>
</reference>
<organism evidence="4 5">
    <name type="scientific">Chrysophaeum taylorii</name>
    <dbReference type="NCBI Taxonomy" id="2483200"/>
    <lineage>
        <taxon>Eukaryota</taxon>
        <taxon>Sar</taxon>
        <taxon>Stramenopiles</taxon>
        <taxon>Ochrophyta</taxon>
        <taxon>Pelagophyceae</taxon>
        <taxon>Pelagomonadales</taxon>
        <taxon>Pelagomonadaceae</taxon>
        <taxon>Chrysophaeum</taxon>
    </lineage>
</organism>
<sequence length="599" mass="67563">MKVRELSLAVLQNLLKRDPGAYAEEFEALWRQYVAELEVFKLGHAAKRLGELATFVAHCGCHYPSSGTTKEFGIELVEVLGRRGATLEPELRLTLAQACLLARSKGLFEDPLVVLRFSFDLARLPDKALRKVAMDYVVSDLRRARGEYARRARRFVLARLGDERVAKSAMAVLAKLYRQRAWTDAALVNAIARCEGKVLTSAVRFFMGEDDKEDDDDDEEEEEGARPSARQHSRMTRKRQARVERAAKKAKKCSKEQPKTPLFRAIDLIADPSGLCERLVSRARANSDAFETRILFLDFVSRVVHAHRLQLVPFYSYTARYLTPHQKHVTRLLAIFANACHDQVPVDDLTPILRAIADNFVTDRNAAEAVALGINALREIVVRVPAVLDETMLGFARDLASYAKNREKAVVVAARGWINAVRIHYPSLLAKKDRGKPKPPPPNEDLFQLYQKGELPEEFADVVEECDGLGGDSDDDDRGAILSDADFARIRLLKSRAAELYDMPCGDAGEGLLLYANDLAPAARAKDRKEARKEKAKAGRAPFEHNMHAGGKTNTEKQRNKNYLMLQKKKMIEANSRKRRRPAQAKQQLARDKRKRRRL</sequence>
<dbReference type="PANTHER" id="PTHR12730:SF0">
    <property type="entry name" value="PROTEIN SDA1 HOMOLOG"/>
    <property type="match status" value="1"/>
</dbReference>
<comment type="subcellular location">
    <subcellularLocation>
        <location evidence="1">Nucleus</location>
        <location evidence="1">Nucleolus</location>
    </subcellularLocation>
</comment>
<evidence type="ECO:0000259" key="3">
    <source>
        <dbReference type="Pfam" id="PF08158"/>
    </source>
</evidence>
<comment type="function">
    <text evidence="1">Required for 60S pre-ribosomal subunits export to the cytoplasm.</text>
</comment>
<comment type="similarity">
    <text evidence="1">Belongs to the SDA1 family.</text>
</comment>
<dbReference type="GO" id="GO:0042273">
    <property type="term" value="P:ribosomal large subunit biogenesis"/>
    <property type="evidence" value="ECO:0007669"/>
    <property type="project" value="UniProtKB-UniRule"/>
</dbReference>
<gene>
    <name evidence="4" type="ORF">CTAYLR_000158</name>
</gene>
<keyword evidence="1" id="KW-0653">Protein transport</keyword>
<keyword evidence="1" id="KW-0690">Ribosome biogenesis</keyword>
<dbReference type="Proteomes" id="UP001230188">
    <property type="component" value="Unassembled WGS sequence"/>
</dbReference>
<feature type="compositionally biased region" description="Basic and acidic residues" evidence="2">
    <location>
        <begin position="525"/>
        <end position="547"/>
    </location>
</feature>
<evidence type="ECO:0000256" key="1">
    <source>
        <dbReference type="RuleBase" id="RU365057"/>
    </source>
</evidence>
<evidence type="ECO:0000313" key="5">
    <source>
        <dbReference type="Proteomes" id="UP001230188"/>
    </source>
</evidence>
<feature type="compositionally biased region" description="Basic and acidic residues" evidence="2">
    <location>
        <begin position="241"/>
        <end position="254"/>
    </location>
</feature>
<comment type="caution">
    <text evidence="4">The sequence shown here is derived from an EMBL/GenBank/DDBJ whole genome shotgun (WGS) entry which is preliminary data.</text>
</comment>
<dbReference type="AlphaFoldDB" id="A0AAD7XK56"/>
<keyword evidence="5" id="KW-1185">Reference proteome</keyword>
<accession>A0AAD7XK56</accession>